<proteinExistence type="predicted"/>
<dbReference type="InterPro" id="IPR013766">
    <property type="entry name" value="Thioredoxin_domain"/>
</dbReference>
<dbReference type="OrthoDB" id="120730at2"/>
<feature type="domain" description="Thioredoxin" evidence="2">
    <location>
        <begin position="16"/>
        <end position="154"/>
    </location>
</feature>
<dbReference type="SUPFAM" id="SSF52833">
    <property type="entry name" value="Thioredoxin-like"/>
    <property type="match status" value="1"/>
</dbReference>
<dbReference type="InterPro" id="IPR012336">
    <property type="entry name" value="Thioredoxin-like_fold"/>
</dbReference>
<dbReference type="InterPro" id="IPR036249">
    <property type="entry name" value="Thioredoxin-like_sf"/>
</dbReference>
<organism evidence="3 4">
    <name type="scientific">Pedobacter yonginense</name>
    <dbReference type="NCBI Taxonomy" id="651869"/>
    <lineage>
        <taxon>Bacteria</taxon>
        <taxon>Pseudomonadati</taxon>
        <taxon>Bacteroidota</taxon>
        <taxon>Sphingobacteriia</taxon>
        <taxon>Sphingobacteriales</taxon>
        <taxon>Sphingobacteriaceae</taxon>
        <taxon>Pedobacter</taxon>
    </lineage>
</organism>
<dbReference type="Pfam" id="PF13098">
    <property type="entry name" value="Thioredoxin_2"/>
    <property type="match status" value="1"/>
</dbReference>
<sequence>MTFMKTSIIIIGFLFLLKIVSAQDNSSKTNFENKLSWEQIRLKAAEANKFIFLDFQTSWCAPCKRMESEIFVQDSVASALNKNFIAARYQCDTTQNDSQETKSRYPEALKLEKELGVEGYPSFIILSANGEIVHRIVGYRNATDFISELEMALHPETQYTGLTTQYNNGKRDADFLLKLINTATRVNDYVKLNTYINSYLKTQKNLLTKKNIEFIVMATKKSTDIGFNLLSRYPQRINAVVGKGKAEDIVSEIVFNEVAISHIRVRGKAEFKPEAMMTIYSGEIKRSVNWSELKKIMDRRYPKFSSSIINYTKLNYYSWNKEWENLIKVITSQLRQNILTNKTFERAAQDILFGCDDQKLIMNVLNWYDVKSLPVSKYSFWTKSDLLFKIGKTKEAVFELEAHKSEADSYQNKSIENAIKKMQMGKSRWDD</sequence>
<dbReference type="Gene3D" id="3.40.30.10">
    <property type="entry name" value="Glutaredoxin"/>
    <property type="match status" value="1"/>
</dbReference>
<dbReference type="PANTHER" id="PTHR15337:SF11">
    <property type="entry name" value="THIOREDOXIN DOMAIN-CONTAINING PROTEIN"/>
    <property type="match status" value="1"/>
</dbReference>
<accession>A0A317EK54</accession>
<dbReference type="InterPro" id="IPR051099">
    <property type="entry name" value="AGR/TXD"/>
</dbReference>
<comment type="caution">
    <text evidence="3">The sequence shown here is derived from an EMBL/GenBank/DDBJ whole genome shotgun (WGS) entry which is preliminary data.</text>
</comment>
<name>A0A317EK54_9SPHI</name>
<dbReference type="AlphaFoldDB" id="A0A317EK54"/>
<evidence type="ECO:0000313" key="4">
    <source>
        <dbReference type="Proteomes" id="UP000245379"/>
    </source>
</evidence>
<evidence type="ECO:0000256" key="1">
    <source>
        <dbReference type="ARBA" id="ARBA00022729"/>
    </source>
</evidence>
<protein>
    <recommendedName>
        <fullName evidence="2">Thioredoxin domain-containing protein</fullName>
    </recommendedName>
</protein>
<evidence type="ECO:0000313" key="3">
    <source>
        <dbReference type="EMBL" id="PWS26507.1"/>
    </source>
</evidence>
<dbReference type="PROSITE" id="PS51352">
    <property type="entry name" value="THIOREDOXIN_2"/>
    <property type="match status" value="1"/>
</dbReference>
<dbReference type="Proteomes" id="UP000245379">
    <property type="component" value="Unassembled WGS sequence"/>
</dbReference>
<reference evidence="3 4" key="1">
    <citation type="submission" date="2018-05" db="EMBL/GenBank/DDBJ databases">
        <title>Pedobacter paludis sp. nov., isolated from wetland soil.</title>
        <authorList>
            <person name="Zhang Y."/>
            <person name="Wang G."/>
        </authorList>
    </citation>
    <scope>NUCLEOTIDE SEQUENCE [LARGE SCALE GENOMIC DNA]</scope>
    <source>
        <strain evidence="3 4">KCTC22721</strain>
    </source>
</reference>
<keyword evidence="1" id="KW-0732">Signal</keyword>
<evidence type="ECO:0000259" key="2">
    <source>
        <dbReference type="PROSITE" id="PS51352"/>
    </source>
</evidence>
<gene>
    <name evidence="3" type="ORF">DHW03_17160</name>
</gene>
<keyword evidence="4" id="KW-1185">Reference proteome</keyword>
<dbReference type="EMBL" id="QGNZ01000004">
    <property type="protein sequence ID" value="PWS26507.1"/>
    <property type="molecule type" value="Genomic_DNA"/>
</dbReference>
<dbReference type="PANTHER" id="PTHR15337">
    <property type="entry name" value="ANTERIOR GRADIENT PROTEIN-RELATED"/>
    <property type="match status" value="1"/>
</dbReference>